<dbReference type="EMBL" id="NLFK01000002">
    <property type="protein sequence ID" value="OZN25443.1"/>
    <property type="molecule type" value="Genomic_DNA"/>
</dbReference>
<keyword evidence="3" id="KW-1185">Reference proteome</keyword>
<evidence type="ECO:0000313" key="3">
    <source>
        <dbReference type="Proteomes" id="UP000215738"/>
    </source>
</evidence>
<evidence type="ECO:0000313" key="4">
    <source>
        <dbReference type="Proteomes" id="UP000254507"/>
    </source>
</evidence>
<name>A0A263HDC2_9PAST</name>
<organism evidence="2 4">
    <name type="scientific">Actinobacillus seminis</name>
    <dbReference type="NCBI Taxonomy" id="722"/>
    <lineage>
        <taxon>Bacteria</taxon>
        <taxon>Pseudomonadati</taxon>
        <taxon>Pseudomonadota</taxon>
        <taxon>Gammaproteobacteria</taxon>
        <taxon>Pasteurellales</taxon>
        <taxon>Pasteurellaceae</taxon>
        <taxon>Actinobacillus</taxon>
    </lineage>
</organism>
<evidence type="ECO:0008006" key="5">
    <source>
        <dbReference type="Google" id="ProtNLM"/>
    </source>
</evidence>
<reference evidence="2 4" key="2">
    <citation type="submission" date="2018-06" db="EMBL/GenBank/DDBJ databases">
        <authorList>
            <consortium name="Pathogen Informatics"/>
            <person name="Doyle S."/>
        </authorList>
    </citation>
    <scope>NUCLEOTIDE SEQUENCE [LARGE SCALE GENOMIC DNA]</scope>
    <source>
        <strain evidence="2 4">NCTC10851</strain>
    </source>
</reference>
<sequence>MSSSYEEVFDEFTDRELVSLLKEQDYENVEIIKSGVIKFRHDSMIYIIDNSYDDGSIDVFMIFDDIDMSFKEMNRWNAEKRFVSVYKCDGKVCLKMSLESGITEAYLIESIKRFIALQTVFSLRELAHVASLLKMFK</sequence>
<reference evidence="1 3" key="1">
    <citation type="submission" date="2017-07" db="EMBL/GenBank/DDBJ databases">
        <title>Virulence factors identified in Actinobacillus seminis.</title>
        <authorList>
            <person name="Negrete-Abascal E."/>
            <person name="Vaca-Pacheco S."/>
            <person name="Montes-Garcia F."/>
            <person name="Leyto-Gil A.M."/>
            <person name="Fragoso-Garcia E."/>
            <person name="Carvente-Garcia R."/>
            <person name="Perez-Agueros S."/>
            <person name="Castelan-Sanchez H.G."/>
            <person name="Garcia-Molina A."/>
            <person name="Villamar T.E."/>
            <person name="Vazquez-Cruz C."/>
        </authorList>
    </citation>
    <scope>NUCLEOTIDE SEQUENCE [LARGE SCALE GENOMIC DNA]</scope>
    <source>
        <strain evidence="1 3">ATCC 15768</strain>
    </source>
</reference>
<accession>A0A263HDC2</accession>
<evidence type="ECO:0000313" key="2">
    <source>
        <dbReference type="EMBL" id="SUU38058.1"/>
    </source>
</evidence>
<evidence type="ECO:0000313" key="1">
    <source>
        <dbReference type="EMBL" id="OZN25443.1"/>
    </source>
</evidence>
<dbReference type="InParanoid" id="A0A263HDC2"/>
<dbReference type="EMBL" id="UFSB01000001">
    <property type="protein sequence ID" value="SUU38058.1"/>
    <property type="molecule type" value="Genomic_DNA"/>
</dbReference>
<proteinExistence type="predicted"/>
<dbReference type="Proteomes" id="UP000215738">
    <property type="component" value="Unassembled WGS sequence"/>
</dbReference>
<gene>
    <name evidence="1" type="ORF">CFY87_02220</name>
    <name evidence="2" type="ORF">NCTC10851_01885</name>
</gene>
<dbReference type="AlphaFoldDB" id="A0A263HDC2"/>
<protein>
    <recommendedName>
        <fullName evidence="5">YbjN domain-containing protein</fullName>
    </recommendedName>
</protein>
<dbReference type="RefSeq" id="WP_094945680.1">
    <property type="nucleotide sequence ID" value="NZ_NLFK01000002.1"/>
</dbReference>
<dbReference type="Proteomes" id="UP000254507">
    <property type="component" value="Unassembled WGS sequence"/>
</dbReference>
<dbReference type="OrthoDB" id="5679116at2"/>